<feature type="region of interest" description="Disordered" evidence="3">
    <location>
        <begin position="198"/>
        <end position="241"/>
    </location>
</feature>
<dbReference type="GO" id="GO:0000076">
    <property type="term" value="P:DNA replication checkpoint signaling"/>
    <property type="evidence" value="ECO:0007669"/>
    <property type="project" value="TreeGrafter"/>
</dbReference>
<feature type="region of interest" description="Disordered" evidence="3">
    <location>
        <begin position="1"/>
        <end position="61"/>
    </location>
</feature>
<accession>A0A6P7SBX8</accession>
<reference evidence="6" key="1">
    <citation type="submission" date="2025-08" db="UniProtKB">
        <authorList>
            <consortium name="RefSeq"/>
        </authorList>
    </citation>
    <scope>IDENTIFICATION</scope>
</reference>
<feature type="region of interest" description="Disordered" evidence="3">
    <location>
        <begin position="77"/>
        <end position="103"/>
    </location>
</feature>
<dbReference type="InterPro" id="IPR038090">
    <property type="entry name" value="Cdt1_C_WH_dom_sf"/>
</dbReference>
<name>A0A6P7SBX8_9MOLL</name>
<dbReference type="GO" id="GO:0000278">
    <property type="term" value="P:mitotic cell cycle"/>
    <property type="evidence" value="ECO:0007669"/>
    <property type="project" value="TreeGrafter"/>
</dbReference>
<gene>
    <name evidence="6" type="primary">LOC115210991</name>
</gene>
<feature type="compositionally biased region" description="Polar residues" evidence="3">
    <location>
        <begin position="44"/>
        <end position="54"/>
    </location>
</feature>
<dbReference type="InterPro" id="IPR045173">
    <property type="entry name" value="Cdt1"/>
</dbReference>
<feature type="compositionally biased region" description="Polar residues" evidence="3">
    <location>
        <begin position="119"/>
        <end position="130"/>
    </location>
</feature>
<dbReference type="GO" id="GO:0071163">
    <property type="term" value="P:DNA replication preinitiation complex assembly"/>
    <property type="evidence" value="ECO:0007669"/>
    <property type="project" value="InterPro"/>
</dbReference>
<evidence type="ECO:0000256" key="1">
    <source>
        <dbReference type="ARBA" id="ARBA00008356"/>
    </source>
</evidence>
<feature type="region of interest" description="Disordered" evidence="3">
    <location>
        <begin position="111"/>
        <end position="130"/>
    </location>
</feature>
<dbReference type="GO" id="GO:0003677">
    <property type="term" value="F:DNA binding"/>
    <property type="evidence" value="ECO:0007669"/>
    <property type="project" value="InterPro"/>
</dbReference>
<feature type="compositionally biased region" description="Basic and acidic residues" evidence="3">
    <location>
        <begin position="147"/>
        <end position="170"/>
    </location>
</feature>
<evidence type="ECO:0000259" key="4">
    <source>
        <dbReference type="SMART" id="SM01075"/>
    </source>
</evidence>
<feature type="region of interest" description="Disordered" evidence="3">
    <location>
        <begin position="286"/>
        <end position="307"/>
    </location>
</feature>
<dbReference type="PANTHER" id="PTHR28637">
    <property type="entry name" value="DNA REPLICATION FACTOR CDT1"/>
    <property type="match status" value="1"/>
</dbReference>
<comment type="similarity">
    <text evidence="1">Belongs to the Cdt1 family.</text>
</comment>
<feature type="compositionally biased region" description="Basic and acidic residues" evidence="3">
    <location>
        <begin position="298"/>
        <end position="307"/>
    </location>
</feature>
<proteinExistence type="inferred from homology"/>
<dbReference type="Pfam" id="PF08839">
    <property type="entry name" value="CDT1"/>
    <property type="match status" value="1"/>
</dbReference>
<dbReference type="InterPro" id="IPR036390">
    <property type="entry name" value="WH_DNA-bd_sf"/>
</dbReference>
<dbReference type="SMART" id="SM01075">
    <property type="entry name" value="CDT1"/>
    <property type="match status" value="1"/>
</dbReference>
<dbReference type="RefSeq" id="XP_029635685.1">
    <property type="nucleotide sequence ID" value="XM_029779825.2"/>
</dbReference>
<dbReference type="Gene3D" id="1.10.10.1420">
    <property type="entry name" value="DNA replication factor Cdt1, C-terminal WH domain"/>
    <property type="match status" value="1"/>
</dbReference>
<dbReference type="AlphaFoldDB" id="A0A6P7SBX8"/>
<evidence type="ECO:0000313" key="5">
    <source>
        <dbReference type="Proteomes" id="UP000515154"/>
    </source>
</evidence>
<keyword evidence="2" id="KW-0131">Cell cycle</keyword>
<feature type="domain" description="CDT1 Geminin-binding" evidence="4">
    <location>
        <begin position="330"/>
        <end position="498"/>
    </location>
</feature>
<evidence type="ECO:0000256" key="2">
    <source>
        <dbReference type="ARBA" id="ARBA00023306"/>
    </source>
</evidence>
<dbReference type="KEGG" id="osn:115210991"/>
<dbReference type="GO" id="GO:0030174">
    <property type="term" value="P:regulation of DNA-templated DNA replication initiation"/>
    <property type="evidence" value="ECO:0007669"/>
    <property type="project" value="InterPro"/>
</dbReference>
<dbReference type="InterPro" id="IPR014939">
    <property type="entry name" value="CDT1_Gemini-bd-like"/>
</dbReference>
<dbReference type="CDD" id="cd08767">
    <property type="entry name" value="Cdt1_c"/>
    <property type="match status" value="1"/>
</dbReference>
<evidence type="ECO:0000256" key="3">
    <source>
        <dbReference type="SAM" id="MobiDB-lite"/>
    </source>
</evidence>
<sequence length="679" mass="78099">MEAKQSTLTNYYNARKKNSQTKLVQDKSVNENAVAIKLTKESSSKLSPVQSKNISRSKRYNPTRTSVVELLDTCNEQSTKLESPKSKNQIKPETPPFCHKTQDNRLICSPSKRKHTETLPDQNTRTPESNNEFTIIKPTKSARKRLPLFDEKDKETEPNELPEEKTKDIESNIEEEKELEDSNFWELEFPLVSNIPRPISPLPETPQKLRRMRSQQMSVHSQTTESGSNDSKELQKATDPVKTTTVRQLNLTPEKVKIDLMKCSKVEELKKQLLLIKELKAATKSKEKPKSSSCKTQPEFEKEKSDSVNKTPAYKRFQHLILPIPSTLTLPYSYTVLEEFFQRVDDVVRMLHNRLEVCTFSKLKDAVEKSLKRDFKQEVLGQIKTVYPNAYDFKQEKGLPKLGYKYQGYQLTITPQLEESNMENSNPENGNPHLTATHFIARKKMFHANLVKSVMTLHKEFLKSLPKPMTVSDDRLIRWHPKFRLDQVPDIQPSPLPQPPYVKVYQTAHEVLNATRGKLHPKVESALINVSKANSSPNKPSTPKVDTSIKGIPSGLLERIRAKETKRLEETITQTPLKAQREAMLKRLPTIYRIMRTYFITERKTTLLFNVVVEKICESYTSSISKVDAEKHLELLLEVAPSWISMATTQNGKYLKLNRTVKLQDVQEKINLCCKKLTQ</sequence>
<feature type="region of interest" description="Disordered" evidence="3">
    <location>
        <begin position="145"/>
        <end position="177"/>
    </location>
</feature>
<dbReference type="GO" id="GO:0005634">
    <property type="term" value="C:nucleus"/>
    <property type="evidence" value="ECO:0007669"/>
    <property type="project" value="TreeGrafter"/>
</dbReference>
<dbReference type="PANTHER" id="PTHR28637:SF1">
    <property type="entry name" value="DNA REPLICATION FACTOR CDT1"/>
    <property type="match status" value="1"/>
</dbReference>
<feature type="compositionally biased region" description="Polar residues" evidence="3">
    <location>
        <begin position="1"/>
        <end position="12"/>
    </location>
</feature>
<keyword evidence="5" id="KW-1185">Reference proteome</keyword>
<dbReference type="Proteomes" id="UP000515154">
    <property type="component" value="Linkage group LG4"/>
</dbReference>
<dbReference type="SUPFAM" id="SSF46785">
    <property type="entry name" value="Winged helix' DNA-binding domain"/>
    <property type="match status" value="1"/>
</dbReference>
<feature type="compositionally biased region" description="Polar residues" evidence="3">
    <location>
        <begin position="214"/>
        <end position="229"/>
    </location>
</feature>
<dbReference type="CDD" id="cd08674">
    <property type="entry name" value="Cdt1_m"/>
    <property type="match status" value="1"/>
</dbReference>
<organism evidence="5 6">
    <name type="scientific">Octopus sinensis</name>
    <name type="common">East Asian common octopus</name>
    <dbReference type="NCBI Taxonomy" id="2607531"/>
    <lineage>
        <taxon>Eukaryota</taxon>
        <taxon>Metazoa</taxon>
        <taxon>Spiralia</taxon>
        <taxon>Lophotrochozoa</taxon>
        <taxon>Mollusca</taxon>
        <taxon>Cephalopoda</taxon>
        <taxon>Coleoidea</taxon>
        <taxon>Octopodiformes</taxon>
        <taxon>Octopoda</taxon>
        <taxon>Incirrata</taxon>
        <taxon>Octopodidae</taxon>
        <taxon>Octopus</taxon>
    </lineage>
</organism>
<protein>
    <submittedName>
        <fullName evidence="6">DNA replication factor Cdt1 isoform X1</fullName>
    </submittedName>
</protein>
<evidence type="ECO:0000313" key="6">
    <source>
        <dbReference type="RefSeq" id="XP_029635685.1"/>
    </source>
</evidence>
<dbReference type="InterPro" id="IPR032054">
    <property type="entry name" value="Cdt1_C"/>
</dbReference>
<feature type="compositionally biased region" description="Polar residues" evidence="3">
    <location>
        <begin position="77"/>
        <end position="91"/>
    </location>
</feature>
<dbReference type="Pfam" id="PF16679">
    <property type="entry name" value="CDT1_C"/>
    <property type="match status" value="1"/>
</dbReference>
<dbReference type="GO" id="GO:0070182">
    <property type="term" value="F:DNA polymerase binding"/>
    <property type="evidence" value="ECO:0007669"/>
    <property type="project" value="TreeGrafter"/>
</dbReference>